<accession>A0A1M7K663</accession>
<evidence type="ECO:0000256" key="1">
    <source>
        <dbReference type="SAM" id="MobiDB-lite"/>
    </source>
</evidence>
<dbReference type="SUPFAM" id="SSF52058">
    <property type="entry name" value="L domain-like"/>
    <property type="match status" value="3"/>
</dbReference>
<gene>
    <name evidence="3" type="ORF">SAMN04487860_107136</name>
</gene>
<dbReference type="Pfam" id="PF13306">
    <property type="entry name" value="LRR_5"/>
    <property type="match status" value="5"/>
</dbReference>
<sequence length="1482" mass="162432">MLRNRLIAGLLSAVMCTTAVMPNQASNNAGREANAASGKEKAGSGDYDIKSTNSLGNFLKDVAAKNDVSNPLDENVNSSQFQITCLEFDNETGIVRVASNQPTEARIVVSFINDETNENAFSVETTVKEGKLVGSEIKVDASQLPQYYVVKAQLFDQMHRPVGKAYSISRYTKEYQEILATDITAFDQEQVVNLDEDESTNFLVINEDTVKAESSEEQNTLVSADYDNNVFVFDNADESITSLQEGEYLYIQPDEDNIIAVNVDSVEKDGDTVTVSGNDDIDDMFEFIKIESNGDFDKVEIDTSAADEGVSFPNVDENGDVVVSDDGTFEFEYESPQYDLKYDVSASKTFSLDSLLDPTTSDTKPNDPYYDLSAKRADKATGTITISLNFNFFKKFGDTKAELTVKVSPAFTVTDGITGGGFYESSSPKARSLAATIAKIKIPLSIPSTVVEVSPRLFVDFSGKITFSIKWDSVGGFYYENGETEFKAEIFDEKNVDVSLKISGEIYAGLELKLYVEVVSEKIAAIGLDIKAGIRVKAEADLGKIYEQYEKNSSEPPDKVIVDHDKGNWYHACKFCVKATTDFVLKINLDLCVLRKKNSLTLCEFSFNLPFLGLYFSSENGFGVGECDYNRFRTTFMVLNKSDMGYIPAVVKLGDKETTVGGSGATFYCLPGSYKYTITYGGETLESGTVTVKNSPLDLEFVEEPKLDDDGNIKDYVNDNSNISTGVSVTKATTTKRVITTQTLPALSFEDDEVIAEAGSLGDHISYMLYPDGYLYACGYGEMYDFSSSPFRDPSIVKYAVIENTGNEKDGGIITSIGNGVFIDCKNMNSINMPQTIKSIGKNAFRGCASLSEVSYDEYDYEKEKVIEVKYPKGKLVMPKAITSIGEYAFSGCASLTDIVIPKTITEIPDRAFSECSSLTAIEVPDNVVKMGQYVFSGCSSLEKAVIKNCENGIGRYIFDRCVALTEMTIPFAGFSLAKVNTKDSTQCVLDYFNSGDKEKYYASTDADGWSRWIPMSLKKITVLGGERIPNYGLCRFRDVTDIIIPDSIATIGNYGFQDCSSLKNAPVTDILTSIGDHAFENCSSAEFKAITFPKTLETLGNYAFSGCKGLTSVSVPETVKKVGEYAFSRCDKLTKAELFGDDKVISKFIFSECAALETLTLPFAGLTLAAVNKDGSAFNIAVYFNTGSKGAYYDVTDIDGWCRWVPKTLKTINIIGGTRIPNNTFKAMSNVETINIPDTIVSIGSRAFDSCTSADFGDLVLNDGVETIGEYAFTNCQLLTSIRTPKTFAALGSYAFADCNSLKKAELLGEEMTIGSYVFSNCKSLESLTLPYAGSSLASYDEEGSKFELAELFNSGNKEDFYSVTNTSGWSRWIPKTLKEVIIKDGNKLPKYTFYRMAGIVDVYLPKALTNIDDNAFNGCAGIENVYYPSTKENWEKNVTIGINNEAINGKVRFLNDVTTTTSTTSKTTTTTSKTTTSTTS</sequence>
<evidence type="ECO:0000313" key="4">
    <source>
        <dbReference type="Proteomes" id="UP000184394"/>
    </source>
</evidence>
<feature type="non-terminal residue" evidence="3">
    <location>
        <position position="1482"/>
    </location>
</feature>
<dbReference type="PANTHER" id="PTHR45661:SF3">
    <property type="entry name" value="IG-LIKE DOMAIN-CONTAINING PROTEIN"/>
    <property type="match status" value="1"/>
</dbReference>
<dbReference type="InterPro" id="IPR053139">
    <property type="entry name" value="Surface_bspA-like"/>
</dbReference>
<dbReference type="Proteomes" id="UP000184394">
    <property type="component" value="Unassembled WGS sequence"/>
</dbReference>
<dbReference type="InterPro" id="IPR032675">
    <property type="entry name" value="LRR_dom_sf"/>
</dbReference>
<dbReference type="Gene3D" id="3.80.10.10">
    <property type="entry name" value="Ribonuclease Inhibitor"/>
    <property type="match status" value="4"/>
</dbReference>
<proteinExistence type="predicted"/>
<dbReference type="RefSeq" id="WP_072950916.1">
    <property type="nucleotide sequence ID" value="NZ_FRCT01000007.1"/>
</dbReference>
<dbReference type="InterPro" id="IPR026906">
    <property type="entry name" value="LRR_5"/>
</dbReference>
<reference evidence="3 4" key="1">
    <citation type="submission" date="2016-11" db="EMBL/GenBank/DDBJ databases">
        <authorList>
            <person name="Jaros S."/>
            <person name="Januszkiewicz K."/>
            <person name="Wedrychowicz H."/>
        </authorList>
    </citation>
    <scope>NUCLEOTIDE SEQUENCE [LARGE SCALE GENOMIC DNA]</scope>
    <source>
        <strain evidence="3 4">Y1</strain>
    </source>
</reference>
<feature type="chain" id="PRO_5013246536" evidence="2">
    <location>
        <begin position="26"/>
        <end position="1482"/>
    </location>
</feature>
<feature type="region of interest" description="Disordered" evidence="1">
    <location>
        <begin position="27"/>
        <end position="46"/>
    </location>
</feature>
<protein>
    <submittedName>
        <fullName evidence="3">Leucine rich repeat-containing protein</fullName>
    </submittedName>
</protein>
<evidence type="ECO:0000256" key="2">
    <source>
        <dbReference type="SAM" id="SignalP"/>
    </source>
</evidence>
<evidence type="ECO:0000313" key="3">
    <source>
        <dbReference type="EMBL" id="SHM60746.1"/>
    </source>
</evidence>
<feature type="signal peptide" evidence="2">
    <location>
        <begin position="1"/>
        <end position="25"/>
    </location>
</feature>
<dbReference type="PANTHER" id="PTHR45661">
    <property type="entry name" value="SURFACE ANTIGEN"/>
    <property type="match status" value="1"/>
</dbReference>
<dbReference type="EMBL" id="FRCT01000007">
    <property type="protein sequence ID" value="SHM60746.1"/>
    <property type="molecule type" value="Genomic_DNA"/>
</dbReference>
<organism evidence="3 4">
    <name type="scientific">Ruminococcus flavefaciens</name>
    <dbReference type="NCBI Taxonomy" id="1265"/>
    <lineage>
        <taxon>Bacteria</taxon>
        <taxon>Bacillati</taxon>
        <taxon>Bacillota</taxon>
        <taxon>Clostridia</taxon>
        <taxon>Eubacteriales</taxon>
        <taxon>Oscillospiraceae</taxon>
        <taxon>Ruminococcus</taxon>
    </lineage>
</organism>
<name>A0A1M7K663_RUMFL</name>
<dbReference type="OrthoDB" id="1817428at2"/>
<keyword evidence="2" id="KW-0732">Signal</keyword>